<dbReference type="AlphaFoldDB" id="A0A839T5J1"/>
<feature type="signal peptide" evidence="1">
    <location>
        <begin position="1"/>
        <end position="23"/>
    </location>
</feature>
<dbReference type="EMBL" id="JACHXI010000008">
    <property type="protein sequence ID" value="MBB3103574.1"/>
    <property type="molecule type" value="Genomic_DNA"/>
</dbReference>
<evidence type="ECO:0000313" key="3">
    <source>
        <dbReference type="Proteomes" id="UP000549250"/>
    </source>
</evidence>
<organism evidence="2 3">
    <name type="scientific">Azomonas macrocytogenes</name>
    <name type="common">Azotobacter macrocytogenes</name>
    <dbReference type="NCBI Taxonomy" id="69962"/>
    <lineage>
        <taxon>Bacteria</taxon>
        <taxon>Pseudomonadati</taxon>
        <taxon>Pseudomonadota</taxon>
        <taxon>Gammaproteobacteria</taxon>
        <taxon>Pseudomonadales</taxon>
        <taxon>Pseudomonadaceae</taxon>
        <taxon>Azomonas</taxon>
    </lineage>
</organism>
<dbReference type="RefSeq" id="WP_183166504.1">
    <property type="nucleotide sequence ID" value="NZ_JACHXI010000008.1"/>
</dbReference>
<evidence type="ECO:0000313" key="2">
    <source>
        <dbReference type="EMBL" id="MBB3103574.1"/>
    </source>
</evidence>
<name>A0A839T5J1_AZOMA</name>
<dbReference type="Pfam" id="PF07217">
    <property type="entry name" value="Het-C"/>
    <property type="match status" value="1"/>
</dbReference>
<dbReference type="InterPro" id="IPR008947">
    <property type="entry name" value="PLipase_C/P1_nuclease_dom_sf"/>
</dbReference>
<accession>A0A839T5J1</accession>
<dbReference type="Proteomes" id="UP000549250">
    <property type="component" value="Unassembled WGS sequence"/>
</dbReference>
<dbReference type="GO" id="GO:0016788">
    <property type="term" value="F:hydrolase activity, acting on ester bonds"/>
    <property type="evidence" value="ECO:0007669"/>
    <property type="project" value="InterPro"/>
</dbReference>
<dbReference type="SUPFAM" id="SSF48537">
    <property type="entry name" value="Phospholipase C/P1 nuclease"/>
    <property type="match status" value="1"/>
</dbReference>
<comment type="caution">
    <text evidence="2">The sequence shown here is derived from an EMBL/GenBank/DDBJ whole genome shotgun (WGS) entry which is preliminary data.</text>
</comment>
<dbReference type="Gene3D" id="1.10.575.10">
    <property type="entry name" value="P1 Nuclease"/>
    <property type="match status" value="1"/>
</dbReference>
<gene>
    <name evidence="2" type="ORF">FHR87_001970</name>
</gene>
<dbReference type="InterPro" id="IPR010816">
    <property type="entry name" value="Het-C"/>
</dbReference>
<reference evidence="2 3" key="1">
    <citation type="submission" date="2020-08" db="EMBL/GenBank/DDBJ databases">
        <title>Genomic Encyclopedia of Type Strains, Phase III (KMG-III): the genomes of soil and plant-associated and newly described type strains.</title>
        <authorList>
            <person name="Whitman W."/>
        </authorList>
    </citation>
    <scope>NUCLEOTIDE SEQUENCE [LARGE SCALE GENOMIC DNA]</scope>
    <source>
        <strain evidence="2 3">CECT 4462</strain>
    </source>
</reference>
<evidence type="ECO:0000256" key="1">
    <source>
        <dbReference type="SAM" id="SignalP"/>
    </source>
</evidence>
<protein>
    <recommendedName>
        <fullName evidence="4">Phospholipase C/D domain-containing protein</fullName>
    </recommendedName>
</protein>
<keyword evidence="1" id="KW-0732">Signal</keyword>
<sequence length="281" mass="31194">MRPVFLQYLIVAVTSVASLVSTASPSTSSPTVIISDIQQADPAVFCIDCGEPFDAHTRRKILKRLANNPYIAQLRKGLYFPDSAQPFVSKVHFDNCDFDAGLDHLASLMDEVASYARAAEATTDNAERDDAVSHAFFALGQALHSIQDFYAHSNYVELQMAKVQRMIDIDIIALWRKDARQQIELLQKERLVSGVVFWGVPQKCLPGTPSYTELAKSTATTASGSQLVAHLQNINRYAIARFLAVESSLSLLTDAFRQWPILAHTNGRVVAFEVLLDHQRL</sequence>
<proteinExistence type="predicted"/>
<evidence type="ECO:0008006" key="4">
    <source>
        <dbReference type="Google" id="ProtNLM"/>
    </source>
</evidence>
<feature type="chain" id="PRO_5032457246" description="Phospholipase C/D domain-containing protein" evidence="1">
    <location>
        <begin position="24"/>
        <end position="281"/>
    </location>
</feature>
<keyword evidence="3" id="KW-1185">Reference proteome</keyword>